<organism evidence="1 2">
    <name type="scientific">Ditylenchus destructor</name>
    <dbReference type="NCBI Taxonomy" id="166010"/>
    <lineage>
        <taxon>Eukaryota</taxon>
        <taxon>Metazoa</taxon>
        <taxon>Ecdysozoa</taxon>
        <taxon>Nematoda</taxon>
        <taxon>Chromadorea</taxon>
        <taxon>Rhabditida</taxon>
        <taxon>Tylenchina</taxon>
        <taxon>Tylenchomorpha</taxon>
        <taxon>Sphaerularioidea</taxon>
        <taxon>Anguinidae</taxon>
        <taxon>Anguininae</taxon>
        <taxon>Ditylenchus</taxon>
    </lineage>
</organism>
<comment type="caution">
    <text evidence="1">The sequence shown here is derived from an EMBL/GenBank/DDBJ whole genome shotgun (WGS) entry which is preliminary data.</text>
</comment>
<proteinExistence type="predicted"/>
<dbReference type="EMBL" id="JAKKPZ010000022">
    <property type="protein sequence ID" value="KAI1711301.1"/>
    <property type="molecule type" value="Genomic_DNA"/>
</dbReference>
<protein>
    <submittedName>
        <fullName evidence="1">Uncharacterized protein</fullName>
    </submittedName>
</protein>
<sequence>MLSEFKSNSILWPFPVSQLFDHKTSLCTCPAVNQLVSPSSLAIVQSSGTESYIPRSAAFQVNPMPFPSARKLRSD</sequence>
<keyword evidence="2" id="KW-1185">Reference proteome</keyword>
<dbReference type="Proteomes" id="UP001201812">
    <property type="component" value="Unassembled WGS sequence"/>
</dbReference>
<accession>A0AAD4N0Z3</accession>
<gene>
    <name evidence="1" type="ORF">DdX_10175</name>
</gene>
<evidence type="ECO:0000313" key="2">
    <source>
        <dbReference type="Proteomes" id="UP001201812"/>
    </source>
</evidence>
<evidence type="ECO:0000313" key="1">
    <source>
        <dbReference type="EMBL" id="KAI1711301.1"/>
    </source>
</evidence>
<dbReference type="AlphaFoldDB" id="A0AAD4N0Z3"/>
<name>A0AAD4N0Z3_9BILA</name>
<reference evidence="1" key="1">
    <citation type="submission" date="2022-01" db="EMBL/GenBank/DDBJ databases">
        <title>Genome Sequence Resource for Two Populations of Ditylenchus destructor, the Migratory Endoparasitic Phytonematode.</title>
        <authorList>
            <person name="Zhang H."/>
            <person name="Lin R."/>
            <person name="Xie B."/>
        </authorList>
    </citation>
    <scope>NUCLEOTIDE SEQUENCE</scope>
    <source>
        <strain evidence="1">BazhouSP</strain>
    </source>
</reference>